<reference evidence="1 2" key="1">
    <citation type="submission" date="2010-01" db="EMBL/GenBank/DDBJ databases">
        <authorList>
            <person name="Weinstock G."/>
            <person name="Sodergren E."/>
            <person name="Clifton S."/>
            <person name="Fulton L."/>
            <person name="Fulton B."/>
            <person name="Courtney L."/>
            <person name="Fronick C."/>
            <person name="Harrison M."/>
            <person name="Strong C."/>
            <person name="Farmer C."/>
            <person name="Delahaunty K."/>
            <person name="Markovic C."/>
            <person name="Hall O."/>
            <person name="Minx P."/>
            <person name="Tomlinson C."/>
            <person name="Mitreva M."/>
            <person name="Nelson J."/>
            <person name="Hou S."/>
            <person name="Wollam A."/>
            <person name="Pepin K.H."/>
            <person name="Johnson M."/>
            <person name="Bhonagiri V."/>
            <person name="Nash W.E."/>
            <person name="Warren W."/>
            <person name="Chinwalla A."/>
            <person name="Mardis E.R."/>
            <person name="Wilson R.K."/>
        </authorList>
    </citation>
    <scope>NUCLEOTIDE SEQUENCE [LARGE SCALE GENOMIC DNA]</scope>
    <source>
        <strain evidence="1 2">DSM 13479</strain>
    </source>
</reference>
<dbReference type="Proteomes" id="UP000004968">
    <property type="component" value="Unassembled WGS sequence"/>
</dbReference>
<dbReference type="EMBL" id="ACIO01000353">
    <property type="protein sequence ID" value="EFC97677.1"/>
    <property type="molecule type" value="Genomic_DNA"/>
</dbReference>
<organism evidence="1 2">
    <name type="scientific">Hungatella hathewayi DSM 13479</name>
    <dbReference type="NCBI Taxonomy" id="566550"/>
    <lineage>
        <taxon>Bacteria</taxon>
        <taxon>Bacillati</taxon>
        <taxon>Bacillota</taxon>
        <taxon>Clostridia</taxon>
        <taxon>Lachnospirales</taxon>
        <taxon>Lachnospiraceae</taxon>
        <taxon>Hungatella</taxon>
    </lineage>
</organism>
<comment type="caution">
    <text evidence="1">The sequence shown here is derived from an EMBL/GenBank/DDBJ whole genome shotgun (WGS) entry which is preliminary data.</text>
</comment>
<evidence type="ECO:0000313" key="2">
    <source>
        <dbReference type="Proteomes" id="UP000004968"/>
    </source>
</evidence>
<dbReference type="HOGENOM" id="CLU_3153708_0_0_9"/>
<proteinExistence type="predicted"/>
<protein>
    <submittedName>
        <fullName evidence="1">Uncharacterized protein</fullName>
    </submittedName>
</protein>
<evidence type="ECO:0000313" key="1">
    <source>
        <dbReference type="EMBL" id="EFC97677.1"/>
    </source>
</evidence>
<dbReference type="AlphaFoldDB" id="D3AKG6"/>
<sequence length="48" mass="5199">MPSSQKLSTCGGGICCVFIVHGQRCVFAAENNFPCKIGKIIISCYNFL</sequence>
<accession>D3AKG6</accession>
<name>D3AKG6_9FIRM</name>
<gene>
    <name evidence="1" type="ORF">CLOSTHATH_04109</name>
</gene>